<dbReference type="CDD" id="cd01854">
    <property type="entry name" value="YjeQ_EngC"/>
    <property type="match status" value="1"/>
</dbReference>
<feature type="binding site" evidence="2">
    <location>
        <position position="291"/>
    </location>
    <ligand>
        <name>Zn(2+)</name>
        <dbReference type="ChEBI" id="CHEBI:29105"/>
    </ligand>
</feature>
<feature type="binding site" evidence="2">
    <location>
        <position position="284"/>
    </location>
    <ligand>
        <name>Zn(2+)</name>
        <dbReference type="ChEBI" id="CHEBI:29105"/>
    </ligand>
</feature>
<dbReference type="GO" id="GO:0019843">
    <property type="term" value="F:rRNA binding"/>
    <property type="evidence" value="ECO:0007669"/>
    <property type="project" value="UniProtKB-KW"/>
</dbReference>
<comment type="caution">
    <text evidence="5">The sequence shown here is derived from an EMBL/GenBank/DDBJ whole genome shotgun (WGS) entry which is preliminary data.</text>
</comment>
<dbReference type="PROSITE" id="PS50936">
    <property type="entry name" value="ENGC_GTPASE"/>
    <property type="match status" value="1"/>
</dbReference>
<dbReference type="Gene3D" id="1.10.40.50">
    <property type="entry name" value="Probable gtpase engc, domain 3"/>
    <property type="match status" value="1"/>
</dbReference>
<comment type="subcellular location">
    <subcellularLocation>
        <location evidence="2">Cytoplasm</location>
    </subcellularLocation>
</comment>
<dbReference type="GO" id="GO:0005737">
    <property type="term" value="C:cytoplasm"/>
    <property type="evidence" value="ECO:0007669"/>
    <property type="project" value="UniProtKB-SubCell"/>
</dbReference>
<dbReference type="GO" id="GO:0005525">
    <property type="term" value="F:GTP binding"/>
    <property type="evidence" value="ECO:0007669"/>
    <property type="project" value="UniProtKB-UniRule"/>
</dbReference>
<evidence type="ECO:0000313" key="6">
    <source>
        <dbReference type="Proteomes" id="UP000054537"/>
    </source>
</evidence>
<dbReference type="EC" id="3.6.1.-" evidence="2"/>
<evidence type="ECO:0000313" key="5">
    <source>
        <dbReference type="EMBL" id="KHD79086.1"/>
    </source>
</evidence>
<evidence type="ECO:0000256" key="2">
    <source>
        <dbReference type="HAMAP-Rule" id="MF_01820"/>
    </source>
</evidence>
<feature type="domain" description="EngC GTPase" evidence="4">
    <location>
        <begin position="112"/>
        <end position="259"/>
    </location>
</feature>
<feature type="region of interest" description="Disordered" evidence="3">
    <location>
        <begin position="327"/>
        <end position="349"/>
    </location>
</feature>
<dbReference type="InterPro" id="IPR027417">
    <property type="entry name" value="P-loop_NTPase"/>
</dbReference>
<keyword evidence="2" id="KW-0862">Zinc</keyword>
<dbReference type="OrthoDB" id="9809485at2"/>
<dbReference type="Gene3D" id="3.40.50.300">
    <property type="entry name" value="P-loop containing nucleotide triphosphate hydrolases"/>
    <property type="match status" value="1"/>
</dbReference>
<feature type="binding site" evidence="2">
    <location>
        <position position="289"/>
    </location>
    <ligand>
        <name>Zn(2+)</name>
        <dbReference type="ChEBI" id="CHEBI:29105"/>
    </ligand>
</feature>
<proteinExistence type="inferred from homology"/>
<reference evidence="5 6" key="1">
    <citation type="submission" date="2014-10" db="EMBL/GenBank/DDBJ databases">
        <title>Draft genome sequence of Actinoplanes utahensis NRRL 12052.</title>
        <authorList>
            <person name="Velasco-Bucheli B."/>
            <person name="del Cerro C."/>
            <person name="Hormigo D."/>
            <person name="Garcia J.L."/>
            <person name="Acebal C."/>
            <person name="Arroyo M."/>
            <person name="de la Mata I."/>
        </authorList>
    </citation>
    <scope>NUCLEOTIDE SEQUENCE [LARGE SCALE GENOMIC DNA]</scope>
    <source>
        <strain evidence="5 6">NRRL 12052</strain>
    </source>
</reference>
<comment type="cofactor">
    <cofactor evidence="2">
        <name>Zn(2+)</name>
        <dbReference type="ChEBI" id="CHEBI:29105"/>
    </cofactor>
    <text evidence="2">Binds 1 zinc ion per subunit.</text>
</comment>
<dbReference type="InterPro" id="IPR004881">
    <property type="entry name" value="Ribosome_biogen_GTPase_RsgA"/>
</dbReference>
<dbReference type="AlphaFoldDB" id="A0A0A6UUH7"/>
<keyword evidence="6" id="KW-1185">Reference proteome</keyword>
<feature type="binding site" evidence="2">
    <location>
        <begin position="203"/>
        <end position="211"/>
    </location>
    <ligand>
        <name>GTP</name>
        <dbReference type="ChEBI" id="CHEBI:37565"/>
    </ligand>
</feature>
<dbReference type="Pfam" id="PF03193">
    <property type="entry name" value="RsgA_GTPase"/>
    <property type="match status" value="1"/>
</dbReference>
<dbReference type="GO" id="GO:0042274">
    <property type="term" value="P:ribosomal small subunit biogenesis"/>
    <property type="evidence" value="ECO:0007669"/>
    <property type="project" value="UniProtKB-UniRule"/>
</dbReference>
<dbReference type="NCBIfam" id="TIGR00157">
    <property type="entry name" value="ribosome small subunit-dependent GTPase A"/>
    <property type="match status" value="1"/>
</dbReference>
<keyword evidence="2" id="KW-0699">rRNA-binding</keyword>
<dbReference type="RefSeq" id="WP_043521510.1">
    <property type="nucleotide sequence ID" value="NZ_BAABKU010000024.1"/>
</dbReference>
<dbReference type="HAMAP" id="MF_01820">
    <property type="entry name" value="GTPase_RsgA"/>
    <property type="match status" value="1"/>
</dbReference>
<keyword evidence="1 2" id="KW-0690">Ribosome biogenesis</keyword>
<evidence type="ECO:0000256" key="1">
    <source>
        <dbReference type="ARBA" id="ARBA00022517"/>
    </source>
</evidence>
<dbReference type="PANTHER" id="PTHR32120">
    <property type="entry name" value="SMALL RIBOSOMAL SUBUNIT BIOGENESIS GTPASE RSGA"/>
    <property type="match status" value="1"/>
</dbReference>
<keyword evidence="2" id="KW-0342">GTP-binding</keyword>
<feature type="binding site" evidence="2">
    <location>
        <begin position="151"/>
        <end position="154"/>
    </location>
    <ligand>
        <name>GTP</name>
        <dbReference type="ChEBI" id="CHEBI:37565"/>
    </ligand>
</feature>
<evidence type="ECO:0000256" key="3">
    <source>
        <dbReference type="SAM" id="MobiDB-lite"/>
    </source>
</evidence>
<dbReference type="SUPFAM" id="SSF52540">
    <property type="entry name" value="P-loop containing nucleoside triphosphate hydrolases"/>
    <property type="match status" value="1"/>
</dbReference>
<dbReference type="eggNOG" id="COG1162">
    <property type="taxonomic scope" value="Bacteria"/>
</dbReference>
<dbReference type="InterPro" id="IPR010914">
    <property type="entry name" value="RsgA_GTPase_dom"/>
</dbReference>
<dbReference type="GO" id="GO:0003924">
    <property type="term" value="F:GTPase activity"/>
    <property type="evidence" value="ECO:0007669"/>
    <property type="project" value="UniProtKB-UniRule"/>
</dbReference>
<dbReference type="GO" id="GO:0046872">
    <property type="term" value="F:metal ion binding"/>
    <property type="evidence" value="ECO:0007669"/>
    <property type="project" value="UniProtKB-KW"/>
</dbReference>
<gene>
    <name evidence="2" type="primary">rsgA</name>
    <name evidence="5" type="ORF">MB27_00060</name>
</gene>
<feature type="compositionally biased region" description="Basic residues" evidence="3">
    <location>
        <begin position="330"/>
        <end position="339"/>
    </location>
</feature>
<protein>
    <recommendedName>
        <fullName evidence="2">Small ribosomal subunit biogenesis GTPase RsgA</fullName>
        <ecNumber evidence="2">3.6.1.-</ecNumber>
    </recommendedName>
</protein>
<keyword evidence="2" id="KW-0479">Metal-binding</keyword>
<evidence type="ECO:0000259" key="4">
    <source>
        <dbReference type="PROSITE" id="PS50936"/>
    </source>
</evidence>
<organism evidence="5 6">
    <name type="scientific">Actinoplanes utahensis</name>
    <dbReference type="NCBI Taxonomy" id="1869"/>
    <lineage>
        <taxon>Bacteria</taxon>
        <taxon>Bacillati</taxon>
        <taxon>Actinomycetota</taxon>
        <taxon>Actinomycetes</taxon>
        <taxon>Micromonosporales</taxon>
        <taxon>Micromonosporaceae</taxon>
        <taxon>Actinoplanes</taxon>
    </lineage>
</organism>
<keyword evidence="2" id="KW-0694">RNA-binding</keyword>
<sequence length="349" mass="37362">MSYHLSQLGWDEHFTSSFRRFDRADSSPGRVLRADRGVCTVLTADGPTRAGLGGSVMLDAARDPANLPCTGDWVVLRHWPDRRTTIELVLPRRTTLIRRTADKDSSGQVLAANMDTVAVVEPIHPEPDDTRVERLLALAWESGADPILVLTKSDTTTDPAAVARQLGDLAPGVPVLPVSVQRGEGLDALRGYAGPGRTLALLGRSGAGKSTLVNALAGTTVMPVQAIRDADGKGRHTTAYRNLVVVPGGGTVIDTPGIRGVGLLDTGSGLERAFADVTDLAGRCRFDDCSHDSEPGCAVQTALADGSLPPRRLASWRKLRREVEVESGRRSARLARQRRIPTPPSARRL</sequence>
<dbReference type="STRING" id="1869.MB27_00060"/>
<comment type="subunit">
    <text evidence="2">Monomer. Associates with 30S ribosomal subunit, binds 16S rRNA.</text>
</comment>
<dbReference type="PANTHER" id="PTHR32120:SF10">
    <property type="entry name" value="SMALL RIBOSOMAL SUBUNIT BIOGENESIS GTPASE RSGA"/>
    <property type="match status" value="1"/>
</dbReference>
<feature type="binding site" evidence="2">
    <location>
        <position position="297"/>
    </location>
    <ligand>
        <name>Zn(2+)</name>
        <dbReference type="ChEBI" id="CHEBI:29105"/>
    </ligand>
</feature>
<dbReference type="Proteomes" id="UP000054537">
    <property type="component" value="Unassembled WGS sequence"/>
</dbReference>
<name>A0A0A6UUH7_ACTUT</name>
<accession>A0A0A6UUH7</accession>
<comment type="similarity">
    <text evidence="2">Belongs to the TRAFAC class YlqF/YawG GTPase family. RsgA subfamily.</text>
</comment>
<keyword evidence="2" id="KW-0963">Cytoplasm</keyword>
<dbReference type="EMBL" id="JRTT01000001">
    <property type="protein sequence ID" value="KHD79086.1"/>
    <property type="molecule type" value="Genomic_DNA"/>
</dbReference>
<keyword evidence="2" id="KW-0547">Nucleotide-binding</keyword>
<keyword evidence="2" id="KW-0378">Hydrolase</keyword>
<comment type="function">
    <text evidence="2">One of several proteins that assist in the late maturation steps of the functional core of the 30S ribosomal subunit. Helps release RbfA from mature subunits. May play a role in the assembly of ribosomal proteins into the subunit. Circularly permuted GTPase that catalyzes slow GTP hydrolysis, GTPase activity is stimulated by the 30S ribosomal subunit.</text>
</comment>